<proteinExistence type="predicted"/>
<dbReference type="EMBL" id="VDCV01000016">
    <property type="protein sequence ID" value="KAB5521296.1"/>
    <property type="molecule type" value="Genomic_DNA"/>
</dbReference>
<protein>
    <submittedName>
        <fullName evidence="1">Uncharacterized protein</fullName>
    </submittedName>
</protein>
<gene>
    <name evidence="1" type="ORF">DKX38_025615</name>
</gene>
<comment type="caution">
    <text evidence="1">The sequence shown here is derived from an EMBL/GenBank/DDBJ whole genome shotgun (WGS) entry which is preliminary data.</text>
</comment>
<evidence type="ECO:0000313" key="2">
    <source>
        <dbReference type="Proteomes" id="UP000326939"/>
    </source>
</evidence>
<organism evidence="1 2">
    <name type="scientific">Salix brachista</name>
    <dbReference type="NCBI Taxonomy" id="2182728"/>
    <lineage>
        <taxon>Eukaryota</taxon>
        <taxon>Viridiplantae</taxon>
        <taxon>Streptophyta</taxon>
        <taxon>Embryophyta</taxon>
        <taxon>Tracheophyta</taxon>
        <taxon>Spermatophyta</taxon>
        <taxon>Magnoliopsida</taxon>
        <taxon>eudicotyledons</taxon>
        <taxon>Gunneridae</taxon>
        <taxon>Pentapetalae</taxon>
        <taxon>rosids</taxon>
        <taxon>fabids</taxon>
        <taxon>Malpighiales</taxon>
        <taxon>Salicaceae</taxon>
        <taxon>Saliceae</taxon>
        <taxon>Salix</taxon>
    </lineage>
</organism>
<dbReference type="GO" id="GO:0003729">
    <property type="term" value="F:mRNA binding"/>
    <property type="evidence" value="ECO:0007669"/>
    <property type="project" value="TreeGrafter"/>
</dbReference>
<dbReference type="AlphaFoldDB" id="A0A5N5JRE0"/>
<keyword evidence="2" id="KW-1185">Reference proteome</keyword>
<dbReference type="PANTHER" id="PTHR23111">
    <property type="entry name" value="ZINC FINGER PROTEIN"/>
    <property type="match status" value="1"/>
</dbReference>
<name>A0A5N5JRE0_9ROSI</name>
<dbReference type="Proteomes" id="UP000326939">
    <property type="component" value="Chromosome 16"/>
</dbReference>
<accession>A0A5N5JRE0</accession>
<reference evidence="2" key="1">
    <citation type="journal article" date="2019" name="Gigascience">
        <title>De novo genome assembly of the endangered Acer yangbiense, a plant species with extremely small populations endemic to Yunnan Province, China.</title>
        <authorList>
            <person name="Yang J."/>
            <person name="Wariss H.M."/>
            <person name="Tao L."/>
            <person name="Zhang R."/>
            <person name="Yun Q."/>
            <person name="Hollingsworth P."/>
            <person name="Dao Z."/>
            <person name="Luo G."/>
            <person name="Guo H."/>
            <person name="Ma Y."/>
            <person name="Sun W."/>
        </authorList>
    </citation>
    <scope>NUCLEOTIDE SEQUENCE [LARGE SCALE GENOMIC DNA]</scope>
    <source>
        <strain evidence="2">cv. br00</strain>
    </source>
</reference>
<sequence>MHSVFRTRTPLLLKPRQQALLSLLDPSVIIHRTLISSSTILESESQNDDQHEKSLHLSFQEAVGLCEKTGTTNLDTHEKTNEFKIKLLELGREVRDLKEAESKKGREEKVKNVTSRATEEKSSKNLYSVFLGKSENKVEMKGREESSMVFNEERKMKLGREDRPKVFKGLSPDMEMFITHLYKEGYFNNASFLKDGSLDFGFFNDSYGRDFIKYAAEKFGEDHQEIAKWLSGSDLKRVALFGCPTLMRKSVFSAKRLRNFFEIQEAIVCNKCVLKHSCNFVNQSVWRGDIKTLNLAAVMRVLTLYALEAAHPELSVPDEIKASVNRLLTEILSLSQTVRQAA</sequence>
<dbReference type="GO" id="GO:0005737">
    <property type="term" value="C:cytoplasm"/>
    <property type="evidence" value="ECO:0007669"/>
    <property type="project" value="TreeGrafter"/>
</dbReference>
<dbReference type="PANTHER" id="PTHR23111:SF24">
    <property type="entry name" value="OS01G0203300 PROTEIN"/>
    <property type="match status" value="1"/>
</dbReference>
<evidence type="ECO:0000313" key="1">
    <source>
        <dbReference type="EMBL" id="KAB5521296.1"/>
    </source>
</evidence>